<evidence type="ECO:0000313" key="8">
    <source>
        <dbReference type="Proteomes" id="UP001145799"/>
    </source>
</evidence>
<evidence type="ECO:0000313" key="7">
    <source>
        <dbReference type="EMBL" id="MDR7336467.1"/>
    </source>
</evidence>
<dbReference type="Proteomes" id="UP001183604">
    <property type="component" value="Unassembled WGS sequence"/>
</dbReference>
<keyword evidence="9" id="KW-1185">Reference proteome</keyword>
<evidence type="ECO:0000313" key="6">
    <source>
        <dbReference type="EMBL" id="MDA1383461.1"/>
    </source>
</evidence>
<keyword evidence="3" id="KW-0813">Transport</keyword>
<gene>
    <name evidence="7" type="ORF">J2S69_000186</name>
    <name evidence="6" type="ORF">O2L01_00595</name>
</gene>
<dbReference type="Gene3D" id="3.40.190.10">
    <property type="entry name" value="Periplasmic binding protein-like II"/>
    <property type="match status" value="2"/>
</dbReference>
<dbReference type="InterPro" id="IPR006059">
    <property type="entry name" value="SBP"/>
</dbReference>
<evidence type="ECO:0000313" key="9">
    <source>
        <dbReference type="Proteomes" id="UP001183604"/>
    </source>
</evidence>
<dbReference type="EMBL" id="JAVDYD010000001">
    <property type="protein sequence ID" value="MDR7336467.1"/>
    <property type="molecule type" value="Genomic_DNA"/>
</dbReference>
<comment type="subcellular location">
    <subcellularLocation>
        <location evidence="1">Cell envelope</location>
    </subcellularLocation>
</comment>
<proteinExistence type="inferred from homology"/>
<evidence type="ECO:0000256" key="3">
    <source>
        <dbReference type="ARBA" id="ARBA00022448"/>
    </source>
</evidence>
<comment type="similarity">
    <text evidence="2">Belongs to the bacterial solute-binding protein 1 family.</text>
</comment>
<protein>
    <submittedName>
        <fullName evidence="6">Extracellular solute-binding protein</fullName>
    </submittedName>
    <submittedName>
        <fullName evidence="7">Raffinose/stachyose/melibiose transport system substrate-binding protein</fullName>
    </submittedName>
</protein>
<feature type="signal peptide" evidence="5">
    <location>
        <begin position="1"/>
        <end position="22"/>
    </location>
</feature>
<reference evidence="6" key="1">
    <citation type="submission" date="2022-12" db="EMBL/GenBank/DDBJ databases">
        <title>Gycomyces niveus sp.nov., a novel actinomycete isolated from soil in Shouguang.</title>
        <authorList>
            <person name="Yang X."/>
        </authorList>
    </citation>
    <scope>NUCLEOTIDE SEQUENCE</scope>
    <source>
        <strain evidence="6">DSM 44724</strain>
    </source>
</reference>
<reference evidence="7 9" key="2">
    <citation type="submission" date="2023-07" db="EMBL/GenBank/DDBJ databases">
        <title>Sequencing the genomes of 1000 actinobacteria strains.</title>
        <authorList>
            <person name="Klenk H.-P."/>
        </authorList>
    </citation>
    <scope>NUCLEOTIDE SEQUENCE [LARGE SCALE GENOMIC DNA]</scope>
    <source>
        <strain evidence="7 9">DSM 44724</strain>
    </source>
</reference>
<accession>A0A9X3SW17</accession>
<dbReference type="AlphaFoldDB" id="A0A9X3SW17"/>
<dbReference type="PANTHER" id="PTHR43649">
    <property type="entry name" value="ARABINOSE-BINDING PROTEIN-RELATED"/>
    <property type="match status" value="1"/>
</dbReference>
<feature type="chain" id="PRO_5040836013" evidence="5">
    <location>
        <begin position="23"/>
        <end position="437"/>
    </location>
</feature>
<evidence type="ECO:0000256" key="1">
    <source>
        <dbReference type="ARBA" id="ARBA00004196"/>
    </source>
</evidence>
<evidence type="ECO:0000256" key="2">
    <source>
        <dbReference type="ARBA" id="ARBA00008520"/>
    </source>
</evidence>
<dbReference type="Proteomes" id="UP001145799">
    <property type="component" value="Unassembled WGS sequence"/>
</dbReference>
<keyword evidence="4 5" id="KW-0732">Signal</keyword>
<dbReference type="GO" id="GO:0030313">
    <property type="term" value="C:cell envelope"/>
    <property type="evidence" value="ECO:0007669"/>
    <property type="project" value="UniProtKB-SubCell"/>
</dbReference>
<name>A0A9X3SW17_9ACTN</name>
<dbReference type="SUPFAM" id="SSF53850">
    <property type="entry name" value="Periplasmic binding protein-like II"/>
    <property type="match status" value="1"/>
</dbReference>
<dbReference type="Pfam" id="PF01547">
    <property type="entry name" value="SBP_bac_1"/>
    <property type="match status" value="1"/>
</dbReference>
<evidence type="ECO:0000256" key="4">
    <source>
        <dbReference type="ARBA" id="ARBA00022729"/>
    </source>
</evidence>
<dbReference type="InterPro" id="IPR050490">
    <property type="entry name" value="Bact_solute-bd_prot1"/>
</dbReference>
<dbReference type="PROSITE" id="PS51257">
    <property type="entry name" value="PROKAR_LIPOPROTEIN"/>
    <property type="match status" value="1"/>
</dbReference>
<organism evidence="6 8">
    <name type="scientific">Glycomyces lechevalierae</name>
    <dbReference type="NCBI Taxonomy" id="256034"/>
    <lineage>
        <taxon>Bacteria</taxon>
        <taxon>Bacillati</taxon>
        <taxon>Actinomycetota</taxon>
        <taxon>Actinomycetes</taxon>
        <taxon>Glycomycetales</taxon>
        <taxon>Glycomycetaceae</taxon>
        <taxon>Glycomyces</taxon>
    </lineage>
</organism>
<dbReference type="RefSeq" id="WP_270119487.1">
    <property type="nucleotide sequence ID" value="NZ_BAAAOM010000002.1"/>
</dbReference>
<evidence type="ECO:0000256" key="5">
    <source>
        <dbReference type="SAM" id="SignalP"/>
    </source>
</evidence>
<dbReference type="PANTHER" id="PTHR43649:SF31">
    <property type="entry name" value="SN-GLYCEROL-3-PHOSPHATE-BINDING PERIPLASMIC PROTEIN UGPB"/>
    <property type="match status" value="1"/>
</dbReference>
<dbReference type="EMBL" id="JAPZVQ010000001">
    <property type="protein sequence ID" value="MDA1383461.1"/>
    <property type="molecule type" value="Genomic_DNA"/>
</dbReference>
<comment type="caution">
    <text evidence="6">The sequence shown here is derived from an EMBL/GenBank/DDBJ whole genome shotgun (WGS) entry which is preliminary data.</text>
</comment>
<sequence length="437" mass="45462">MHSTHRPLLPRAAAGAAAAVLAAGLAACSTGGDDDGTLNILIDNSEATGSLMQALVDAYTEAHPDVEIELEIRPGGTEGDNIVKTRLQTGDMPDLFFYNSGSLLQALNPSQMLTDLSGETYLDSVTDTFKDGVTSGDAVHGVPVGQAIGGGVLYNLAAYEELGLEVPTTWDEFMANNQAILDAGTAAPVIQTYGTESAWTSQLFVLADNYNVLAAEPDWADAYTANEAHFADTPAALAGFEHLQEVAEAGYLNEDFASLTYNEGLAALVAGEGVHYPILTNALTEIEAVDPEGVDQLGFFGLPGDAPAEAGVTTWLPGALYLPQTNEDPGPAQDFLAFVASTEGCDAQTAGVSVIGPYFIDGCTVPSDVPPAVAQLQAYFDAGLTAPALEFLSPVKGPALEQITVEVGSGIRSAADAAALYDEDVKKQAQQLGLEGW</sequence>